<name>A0A7R8H3N4_LEPSM</name>
<dbReference type="EC" id="5.2.1.8" evidence="2 5"/>
<reference evidence="8" key="1">
    <citation type="submission" date="2021-02" db="EMBL/GenBank/DDBJ databases">
        <authorList>
            <person name="Bekaert M."/>
        </authorList>
    </citation>
    <scope>NUCLEOTIDE SEQUENCE</scope>
    <source>
        <strain evidence="8">IoA-00</strain>
    </source>
</reference>
<dbReference type="PANTHER" id="PTHR45779:SF7">
    <property type="entry name" value="PEPTIDYLPROLYL ISOMERASE"/>
    <property type="match status" value="1"/>
</dbReference>
<organism evidence="8 9">
    <name type="scientific">Lepeophtheirus salmonis</name>
    <name type="common">Salmon louse</name>
    <name type="synonym">Caligus salmonis</name>
    <dbReference type="NCBI Taxonomy" id="72036"/>
    <lineage>
        <taxon>Eukaryota</taxon>
        <taxon>Metazoa</taxon>
        <taxon>Ecdysozoa</taxon>
        <taxon>Arthropoda</taxon>
        <taxon>Crustacea</taxon>
        <taxon>Multicrustacea</taxon>
        <taxon>Hexanauplia</taxon>
        <taxon>Copepoda</taxon>
        <taxon>Siphonostomatoida</taxon>
        <taxon>Caligidae</taxon>
        <taxon>Lepeophtheirus</taxon>
    </lineage>
</organism>
<dbReference type="Proteomes" id="UP000675881">
    <property type="component" value="Chromosome 13"/>
</dbReference>
<keyword evidence="4 5" id="KW-0413">Isomerase</keyword>
<dbReference type="SUPFAM" id="SSF54534">
    <property type="entry name" value="FKBP-like"/>
    <property type="match status" value="2"/>
</dbReference>
<evidence type="ECO:0000256" key="6">
    <source>
        <dbReference type="SAM" id="MobiDB-lite"/>
    </source>
</evidence>
<evidence type="ECO:0000256" key="5">
    <source>
        <dbReference type="PROSITE-ProRule" id="PRU00277"/>
    </source>
</evidence>
<evidence type="ECO:0000256" key="7">
    <source>
        <dbReference type="SAM" id="SignalP"/>
    </source>
</evidence>
<dbReference type="FunFam" id="3.10.50.40:FF:000006">
    <property type="entry name" value="Peptidyl-prolyl cis-trans isomerase"/>
    <property type="match status" value="2"/>
</dbReference>
<dbReference type="InterPro" id="IPR001179">
    <property type="entry name" value="PPIase_FKBP_dom"/>
</dbReference>
<accession>A0A7R8H3N4</accession>
<dbReference type="Gene3D" id="3.10.50.40">
    <property type="match status" value="2"/>
</dbReference>
<dbReference type="InterPro" id="IPR044609">
    <property type="entry name" value="FKBP2/11"/>
</dbReference>
<evidence type="ECO:0000313" key="8">
    <source>
        <dbReference type="EMBL" id="CAF2833076.1"/>
    </source>
</evidence>
<dbReference type="EMBL" id="HG994592">
    <property type="protein sequence ID" value="CAF2833076.1"/>
    <property type="molecule type" value="Genomic_DNA"/>
</dbReference>
<protein>
    <recommendedName>
        <fullName evidence="2 5">peptidylprolyl isomerase</fullName>
        <ecNumber evidence="2 5">5.2.1.8</ecNumber>
    </recommendedName>
</protein>
<feature type="chain" id="PRO_5043658209" description="peptidylprolyl isomerase" evidence="7">
    <location>
        <begin position="20"/>
        <end position="299"/>
    </location>
</feature>
<dbReference type="GO" id="GO:0003755">
    <property type="term" value="F:peptidyl-prolyl cis-trans isomerase activity"/>
    <property type="evidence" value="ECO:0007669"/>
    <property type="project" value="UniProtKB-KW"/>
</dbReference>
<dbReference type="GO" id="GO:0005783">
    <property type="term" value="C:endoplasmic reticulum"/>
    <property type="evidence" value="ECO:0007669"/>
    <property type="project" value="TreeGrafter"/>
</dbReference>
<dbReference type="AlphaFoldDB" id="A0A7R8H3N4"/>
<dbReference type="PROSITE" id="PS50059">
    <property type="entry name" value="FKBP_PPIASE"/>
    <property type="match status" value="2"/>
</dbReference>
<feature type="compositionally biased region" description="Basic and acidic residues" evidence="6">
    <location>
        <begin position="156"/>
        <end position="169"/>
    </location>
</feature>
<proteinExistence type="predicted"/>
<evidence type="ECO:0000256" key="4">
    <source>
        <dbReference type="ARBA" id="ARBA00023235"/>
    </source>
</evidence>
<keyword evidence="3 5" id="KW-0697">Rotamase</keyword>
<evidence type="ECO:0000313" key="9">
    <source>
        <dbReference type="Proteomes" id="UP000675881"/>
    </source>
</evidence>
<comment type="catalytic activity">
    <reaction evidence="1 5">
        <text>[protein]-peptidylproline (omega=180) = [protein]-peptidylproline (omega=0)</text>
        <dbReference type="Rhea" id="RHEA:16237"/>
        <dbReference type="Rhea" id="RHEA-COMP:10747"/>
        <dbReference type="Rhea" id="RHEA-COMP:10748"/>
        <dbReference type="ChEBI" id="CHEBI:83833"/>
        <dbReference type="ChEBI" id="CHEBI:83834"/>
        <dbReference type="EC" id="5.2.1.8"/>
    </reaction>
</comment>
<dbReference type="OrthoDB" id="1902587at2759"/>
<dbReference type="Pfam" id="PF00254">
    <property type="entry name" value="FKBP_C"/>
    <property type="match status" value="2"/>
</dbReference>
<evidence type="ECO:0000256" key="1">
    <source>
        <dbReference type="ARBA" id="ARBA00000971"/>
    </source>
</evidence>
<sequence length="299" mass="33367">MNYPLRVISLFLLSCLVHSKDVPSLQVDVTREMNCAETRKAGEGDKVTVHYGGFLRDGTKFDSSFDRSKPFTFPLGKGKVIPGWDSGLIGVCPGEERHLVVPSHLAYGDRGAGDVIPPGATLLFDIVVVKIEQVPTQKEIQEEQNRIQQQQEEEEEKRRAEEEAQKLKEQQQVADYDYYEDSSDPCGGGQLQQEVIYIPRNCQKKSRSGDKLSMHYTGKLYDTGVKFDSSRDRNKAFDFTLGIGQVIAGWDEGVKDMCVGEKRTLVVPPGMAYGERGVGNVIPECATLIFEVELVDIKN</sequence>
<gene>
    <name evidence="8" type="ORF">LSAA_3834</name>
</gene>
<evidence type="ECO:0000256" key="2">
    <source>
        <dbReference type="ARBA" id="ARBA00013194"/>
    </source>
</evidence>
<dbReference type="InterPro" id="IPR046357">
    <property type="entry name" value="PPIase_dom_sf"/>
</dbReference>
<dbReference type="PANTHER" id="PTHR45779">
    <property type="entry name" value="PEPTIDYLPROLYL ISOMERASE"/>
    <property type="match status" value="1"/>
</dbReference>
<evidence type="ECO:0000256" key="3">
    <source>
        <dbReference type="ARBA" id="ARBA00023110"/>
    </source>
</evidence>
<feature type="signal peptide" evidence="7">
    <location>
        <begin position="1"/>
        <end position="19"/>
    </location>
</feature>
<keyword evidence="7" id="KW-0732">Signal</keyword>
<keyword evidence="9" id="KW-1185">Reference proteome</keyword>
<feature type="region of interest" description="Disordered" evidence="6">
    <location>
        <begin position="142"/>
        <end position="172"/>
    </location>
</feature>